<feature type="transmembrane region" description="Helical" evidence="7">
    <location>
        <begin position="55"/>
        <end position="84"/>
    </location>
</feature>
<dbReference type="GeneID" id="110787159"/>
<keyword evidence="4 7" id="KW-0812">Transmembrane</keyword>
<comment type="function">
    <text evidence="1 7">May be involved in both secretory and endocytic intracellular trafficking in the endosomal/prevacuolar compartments.</text>
</comment>
<proteinExistence type="inferred from homology"/>
<dbReference type="InterPro" id="IPR004895">
    <property type="entry name" value="Prenylated_rab_accept_PRA1"/>
</dbReference>
<name>A0A9R0IDT8_SPIOL</name>
<evidence type="ECO:0000313" key="9">
    <source>
        <dbReference type="RefSeq" id="XP_021847423.1"/>
    </source>
</evidence>
<evidence type="ECO:0000256" key="4">
    <source>
        <dbReference type="ARBA" id="ARBA00022692"/>
    </source>
</evidence>
<dbReference type="PANTHER" id="PTHR19317">
    <property type="entry name" value="PRENYLATED RAB ACCEPTOR 1-RELATED"/>
    <property type="match status" value="1"/>
</dbReference>
<feature type="transmembrane region" description="Helical" evidence="7">
    <location>
        <begin position="104"/>
        <end position="120"/>
    </location>
</feature>
<protein>
    <recommendedName>
        <fullName evidence="7">PRA1 family protein</fullName>
    </recommendedName>
</protein>
<keyword evidence="5 7" id="KW-1133">Transmembrane helix</keyword>
<evidence type="ECO:0000256" key="6">
    <source>
        <dbReference type="ARBA" id="ARBA00023136"/>
    </source>
</evidence>
<dbReference type="AlphaFoldDB" id="A0A9R0IDT8"/>
<comment type="subcellular location">
    <subcellularLocation>
        <location evidence="2 7">Membrane</location>
        <topology evidence="2 7">Multi-pass membrane protein</topology>
    </subcellularLocation>
</comment>
<dbReference type="GO" id="GO:0016020">
    <property type="term" value="C:membrane"/>
    <property type="evidence" value="ECO:0007669"/>
    <property type="project" value="UniProtKB-SubCell"/>
</dbReference>
<dbReference type="OrthoDB" id="63113at2759"/>
<dbReference type="Pfam" id="PF03208">
    <property type="entry name" value="PRA1"/>
    <property type="match status" value="1"/>
</dbReference>
<dbReference type="GO" id="GO:0005783">
    <property type="term" value="C:endoplasmic reticulum"/>
    <property type="evidence" value="ECO:0000318"/>
    <property type="project" value="GO_Central"/>
</dbReference>
<evidence type="ECO:0000256" key="2">
    <source>
        <dbReference type="ARBA" id="ARBA00004141"/>
    </source>
</evidence>
<reference evidence="9" key="2">
    <citation type="submission" date="2025-08" db="UniProtKB">
        <authorList>
            <consortium name="RefSeq"/>
        </authorList>
    </citation>
    <scope>IDENTIFICATION</scope>
    <source>
        <tissue evidence="9">Leaf</tissue>
    </source>
</reference>
<evidence type="ECO:0000256" key="7">
    <source>
        <dbReference type="RuleBase" id="RU363107"/>
    </source>
</evidence>
<dbReference type="GO" id="GO:0005794">
    <property type="term" value="C:Golgi apparatus"/>
    <property type="evidence" value="ECO:0000318"/>
    <property type="project" value="GO_Central"/>
</dbReference>
<dbReference type="KEGG" id="soe:110787159"/>
<evidence type="ECO:0000313" key="8">
    <source>
        <dbReference type="Proteomes" id="UP000813463"/>
    </source>
</evidence>
<feature type="transmembrane region" description="Helical" evidence="7">
    <location>
        <begin position="127"/>
        <end position="147"/>
    </location>
</feature>
<dbReference type="Proteomes" id="UP000813463">
    <property type="component" value="Chromosome 1"/>
</dbReference>
<evidence type="ECO:0000256" key="1">
    <source>
        <dbReference type="ARBA" id="ARBA00002501"/>
    </source>
</evidence>
<comment type="similarity">
    <text evidence="3 7">Belongs to the PRA1 family.</text>
</comment>
<dbReference type="PANTHER" id="PTHR19317:SF84">
    <property type="entry name" value="PRA1 FAMILY PROTEIN"/>
    <property type="match status" value="1"/>
</dbReference>
<evidence type="ECO:0000256" key="3">
    <source>
        <dbReference type="ARBA" id="ARBA00006483"/>
    </source>
</evidence>
<gene>
    <name evidence="9" type="primary">LOC110787159</name>
</gene>
<dbReference type="GO" id="GO:0016192">
    <property type="term" value="P:vesicle-mediated transport"/>
    <property type="evidence" value="ECO:0000318"/>
    <property type="project" value="GO_Central"/>
</dbReference>
<evidence type="ECO:0000256" key="5">
    <source>
        <dbReference type="ARBA" id="ARBA00022989"/>
    </source>
</evidence>
<keyword evidence="8" id="KW-1185">Reference proteome</keyword>
<sequence>MSSPPLAGDSAAAMTSQPWPEFFDIRSLSLPVSLSDATTRLNSNLNHYRVNYINVFLIILFLTLALRPLSLLLVFAAALGWYFLYFASRTSPLEILGFVVDDRIVVSVLSVITIVAFVFAHAWMNLLVSFVISAVVVGLHGVLRVPIGDQDPYSGLLDAESGGYSEF</sequence>
<keyword evidence="7" id="KW-0813">Transport</keyword>
<reference evidence="8" key="1">
    <citation type="journal article" date="2021" name="Nat. Commun.">
        <title>Genomic analyses provide insights into spinach domestication and the genetic basis of agronomic traits.</title>
        <authorList>
            <person name="Cai X."/>
            <person name="Sun X."/>
            <person name="Xu C."/>
            <person name="Sun H."/>
            <person name="Wang X."/>
            <person name="Ge C."/>
            <person name="Zhang Z."/>
            <person name="Wang Q."/>
            <person name="Fei Z."/>
            <person name="Jiao C."/>
            <person name="Wang Q."/>
        </authorList>
    </citation>
    <scope>NUCLEOTIDE SEQUENCE [LARGE SCALE GENOMIC DNA]</scope>
    <source>
        <strain evidence="8">cv. Varoflay</strain>
    </source>
</reference>
<keyword evidence="6 7" id="KW-0472">Membrane</keyword>
<organism evidence="8 9">
    <name type="scientific">Spinacia oleracea</name>
    <name type="common">Spinach</name>
    <dbReference type="NCBI Taxonomy" id="3562"/>
    <lineage>
        <taxon>Eukaryota</taxon>
        <taxon>Viridiplantae</taxon>
        <taxon>Streptophyta</taxon>
        <taxon>Embryophyta</taxon>
        <taxon>Tracheophyta</taxon>
        <taxon>Spermatophyta</taxon>
        <taxon>Magnoliopsida</taxon>
        <taxon>eudicotyledons</taxon>
        <taxon>Gunneridae</taxon>
        <taxon>Pentapetalae</taxon>
        <taxon>Caryophyllales</taxon>
        <taxon>Chenopodiaceae</taxon>
        <taxon>Chenopodioideae</taxon>
        <taxon>Anserineae</taxon>
        <taxon>Spinacia</taxon>
    </lineage>
</organism>
<dbReference type="RefSeq" id="XP_021847423.1">
    <property type="nucleotide sequence ID" value="XM_021991731.2"/>
</dbReference>
<accession>A0A9R0IDT8</accession>